<evidence type="ECO:0000256" key="1">
    <source>
        <dbReference type="ARBA" id="ARBA00007727"/>
    </source>
</evidence>
<feature type="domain" description="Trichome birefringence-like C-terminal" evidence="2">
    <location>
        <begin position="78"/>
        <end position="248"/>
    </location>
</feature>
<dbReference type="Pfam" id="PF13839">
    <property type="entry name" value="PC-Esterase"/>
    <property type="match status" value="2"/>
</dbReference>
<gene>
    <name evidence="3" type="ORF">P3X46_024001</name>
</gene>
<protein>
    <recommendedName>
        <fullName evidence="2">Trichome birefringence-like C-terminal domain-containing protein</fullName>
    </recommendedName>
</protein>
<comment type="similarity">
    <text evidence="1">Belongs to the PC-esterase family. TBL subfamily.</text>
</comment>
<dbReference type="InterPro" id="IPR026057">
    <property type="entry name" value="TBL_C"/>
</dbReference>
<sequence length="311" mass="36232">MNFLYYLMGLTFAFSFLILYSPSPITFYPTNNPTLHQWFPLQNGDNCNLFSGHSVPDLRASRYINVRNCFKDERKIIVRGKTMASIGDSVSRNHAESLLCLVTVIFRDADDRLHTWHFPNNDFTLMVLWTWFLVIGEERVISGTNSGSFDLHIEKIDRNWTIKLPEMDFAIISVVHWFYRKHFLYYNGNIIGCIYSDEPNIKSYSLGFALERIIRLVLNYINDCKGCKGLATLLRTYSPNLSLNGEWISLEGLDWKRQEKQKKKGKDFEVLDGTRSMLMRPDGHRYRDCVQWCMPGPIDAWNDILITLLKG</sequence>
<keyword evidence="4" id="KW-1185">Reference proteome</keyword>
<name>A0ABQ9LEM6_HEVBR</name>
<dbReference type="Proteomes" id="UP001174677">
    <property type="component" value="Chromosome 13"/>
</dbReference>
<evidence type="ECO:0000313" key="3">
    <source>
        <dbReference type="EMBL" id="KAJ9164424.1"/>
    </source>
</evidence>
<reference evidence="3" key="1">
    <citation type="journal article" date="2023" name="Plant Biotechnol. J.">
        <title>Chromosome-level wild Hevea brasiliensis genome provides new tools for genomic-assisted breeding and valuable loci to elevate rubber yield.</title>
        <authorList>
            <person name="Cheng H."/>
            <person name="Song X."/>
            <person name="Hu Y."/>
            <person name="Wu T."/>
            <person name="Yang Q."/>
            <person name="An Z."/>
            <person name="Feng S."/>
            <person name="Deng Z."/>
            <person name="Wu W."/>
            <person name="Zeng X."/>
            <person name="Tu M."/>
            <person name="Wang X."/>
            <person name="Huang H."/>
        </authorList>
    </citation>
    <scope>NUCLEOTIDE SEQUENCE</scope>
    <source>
        <strain evidence="3">MT/VB/25A 57/8</strain>
    </source>
</reference>
<dbReference type="InterPro" id="IPR029962">
    <property type="entry name" value="TBL"/>
</dbReference>
<evidence type="ECO:0000313" key="4">
    <source>
        <dbReference type="Proteomes" id="UP001174677"/>
    </source>
</evidence>
<proteinExistence type="inferred from homology"/>
<dbReference type="EMBL" id="JARPOI010000013">
    <property type="protein sequence ID" value="KAJ9164424.1"/>
    <property type="molecule type" value="Genomic_DNA"/>
</dbReference>
<comment type="caution">
    <text evidence="3">The sequence shown here is derived from an EMBL/GenBank/DDBJ whole genome shotgun (WGS) entry which is preliminary data.</text>
</comment>
<dbReference type="PANTHER" id="PTHR32285">
    <property type="entry name" value="PROTEIN TRICHOME BIREFRINGENCE-LIKE 9-RELATED"/>
    <property type="match status" value="1"/>
</dbReference>
<evidence type="ECO:0000259" key="2">
    <source>
        <dbReference type="Pfam" id="PF13839"/>
    </source>
</evidence>
<accession>A0ABQ9LEM6</accession>
<feature type="domain" description="Trichome birefringence-like C-terminal" evidence="2">
    <location>
        <begin position="258"/>
        <end position="307"/>
    </location>
</feature>
<organism evidence="3 4">
    <name type="scientific">Hevea brasiliensis</name>
    <name type="common">Para rubber tree</name>
    <name type="synonym">Siphonia brasiliensis</name>
    <dbReference type="NCBI Taxonomy" id="3981"/>
    <lineage>
        <taxon>Eukaryota</taxon>
        <taxon>Viridiplantae</taxon>
        <taxon>Streptophyta</taxon>
        <taxon>Embryophyta</taxon>
        <taxon>Tracheophyta</taxon>
        <taxon>Spermatophyta</taxon>
        <taxon>Magnoliopsida</taxon>
        <taxon>eudicotyledons</taxon>
        <taxon>Gunneridae</taxon>
        <taxon>Pentapetalae</taxon>
        <taxon>rosids</taxon>
        <taxon>fabids</taxon>
        <taxon>Malpighiales</taxon>
        <taxon>Euphorbiaceae</taxon>
        <taxon>Crotonoideae</taxon>
        <taxon>Micrandreae</taxon>
        <taxon>Hevea</taxon>
    </lineage>
</organism>
<dbReference type="PANTHER" id="PTHR32285:SF246">
    <property type="entry name" value="XYLOGLUCAN O-ACETYLTRANSFERASE 3"/>
    <property type="match status" value="1"/>
</dbReference>